<evidence type="ECO:0000313" key="4">
    <source>
        <dbReference type="Proteomes" id="UP000325393"/>
    </source>
</evidence>
<dbReference type="NCBIfam" id="TIGR02384">
    <property type="entry name" value="RelB_DinJ"/>
    <property type="match status" value="1"/>
</dbReference>
<evidence type="ECO:0000313" key="2">
    <source>
        <dbReference type="EMBL" id="QFG51841.1"/>
    </source>
</evidence>
<dbReference type="Gene3D" id="1.10.1220.10">
    <property type="entry name" value="Met repressor-like"/>
    <property type="match status" value="1"/>
</dbReference>
<evidence type="ECO:0000313" key="1">
    <source>
        <dbReference type="EMBL" id="BAQ57867.1"/>
    </source>
</evidence>
<protein>
    <submittedName>
        <fullName evidence="1">DNA-damage-inducible protein</fullName>
    </submittedName>
    <submittedName>
        <fullName evidence="2">Type II toxin-antitoxin system RelB/DinJ family antitoxin</fullName>
    </submittedName>
</protein>
<organism evidence="1 3">
    <name type="scientific">Lactobacillus acetotolerans</name>
    <dbReference type="NCBI Taxonomy" id="1600"/>
    <lineage>
        <taxon>Bacteria</taxon>
        <taxon>Bacillati</taxon>
        <taxon>Bacillota</taxon>
        <taxon>Bacilli</taxon>
        <taxon>Lactobacillales</taxon>
        <taxon>Lactobacillaceae</taxon>
        <taxon>Lactobacillus</taxon>
    </lineage>
</organism>
<dbReference type="EMBL" id="CP044496">
    <property type="protein sequence ID" value="QFG51841.1"/>
    <property type="molecule type" value="Genomic_DNA"/>
</dbReference>
<reference evidence="2 4" key="2">
    <citation type="submission" date="2019-09" db="EMBL/GenBank/DDBJ databases">
        <title>Genome sequencing of Lactobacillus acetotolerans.</title>
        <authorList>
            <person name="Kim K."/>
        </authorList>
    </citation>
    <scope>NUCLEOTIDE SEQUENCE [LARGE SCALE GENOMIC DNA]</scope>
    <source>
        <strain evidence="2 4">LA749</strain>
    </source>
</reference>
<dbReference type="Pfam" id="PF04221">
    <property type="entry name" value="RelB"/>
    <property type="match status" value="1"/>
</dbReference>
<dbReference type="KEGG" id="lae:LBAT_1478"/>
<keyword evidence="3" id="KW-1185">Reference proteome</keyword>
<evidence type="ECO:0000313" key="3">
    <source>
        <dbReference type="Proteomes" id="UP000035709"/>
    </source>
</evidence>
<gene>
    <name evidence="2" type="ORF">LA749_07555</name>
    <name evidence="1" type="ORF">LBAT_1478</name>
</gene>
<dbReference type="InterPro" id="IPR013321">
    <property type="entry name" value="Arc_rbn_hlx_hlx"/>
</dbReference>
<dbReference type="InterPro" id="IPR007337">
    <property type="entry name" value="RelB/DinJ"/>
</dbReference>
<dbReference type="AlphaFoldDB" id="A0A0D6A4X2"/>
<name>A0A0D6A4X2_9LACO</name>
<dbReference type="EMBL" id="AP014808">
    <property type="protein sequence ID" value="BAQ57867.1"/>
    <property type="molecule type" value="Genomic_DNA"/>
</dbReference>
<reference evidence="1 3" key="1">
    <citation type="submission" date="2015-03" db="EMBL/GenBank/DDBJ databases">
        <title>Complete genome sequence of Lactobacillus acetotolerans NBRC 13120.</title>
        <authorList>
            <person name="Toh H."/>
            <person name="Morita H."/>
            <person name="Fujita N."/>
        </authorList>
    </citation>
    <scope>NUCLEOTIDE SEQUENCE [LARGE SCALE GENOMIC DNA]</scope>
    <source>
        <strain evidence="1 3">NBRC 13120</strain>
    </source>
</reference>
<dbReference type="Proteomes" id="UP000035709">
    <property type="component" value="Chromosome"/>
</dbReference>
<dbReference type="GO" id="GO:0006355">
    <property type="term" value="P:regulation of DNA-templated transcription"/>
    <property type="evidence" value="ECO:0007669"/>
    <property type="project" value="InterPro"/>
</dbReference>
<dbReference type="PATRIC" id="fig|1600.4.peg.1509"/>
<sequence>MPATLDNHKKRRIQVNLDADALDDAERIFKEMGLSNSSAFNMFIKKVQATNNLPFNPGLTKRQIASNKLAKAIKTLPVDRTINTKKELKEWVEKYDG</sequence>
<accession>A0A0D6A4X2</accession>
<dbReference type="STRING" id="1600.LBAT_1478"/>
<dbReference type="Proteomes" id="UP000325393">
    <property type="component" value="Chromosome"/>
</dbReference>
<proteinExistence type="predicted"/>
<dbReference type="GeneID" id="78212840"/>
<dbReference type="RefSeq" id="WP_056970085.1">
    <property type="nucleotide sequence ID" value="NZ_AP014808.1"/>
</dbReference>